<evidence type="ECO:0000313" key="1">
    <source>
        <dbReference type="EMBL" id="TBU50988.1"/>
    </source>
</evidence>
<dbReference type="AlphaFoldDB" id="A0A4Q9P9C3"/>
<feature type="non-terminal residue" evidence="1">
    <location>
        <position position="187"/>
    </location>
</feature>
<name>A0A4Q9P9C3_9APHY</name>
<accession>A0A4Q9P9C3</accession>
<gene>
    <name evidence="1" type="ORF">BD310DRAFT_782380</name>
</gene>
<keyword evidence="2" id="KW-1185">Reference proteome</keyword>
<dbReference type="Proteomes" id="UP000292082">
    <property type="component" value="Unassembled WGS sequence"/>
</dbReference>
<evidence type="ECO:0000313" key="2">
    <source>
        <dbReference type="Proteomes" id="UP000292082"/>
    </source>
</evidence>
<dbReference type="EMBL" id="ML145477">
    <property type="protein sequence ID" value="TBU50988.1"/>
    <property type="molecule type" value="Genomic_DNA"/>
</dbReference>
<organism evidence="1 2">
    <name type="scientific">Dichomitus squalens</name>
    <dbReference type="NCBI Taxonomy" id="114155"/>
    <lineage>
        <taxon>Eukaryota</taxon>
        <taxon>Fungi</taxon>
        <taxon>Dikarya</taxon>
        <taxon>Basidiomycota</taxon>
        <taxon>Agaricomycotina</taxon>
        <taxon>Agaricomycetes</taxon>
        <taxon>Polyporales</taxon>
        <taxon>Polyporaceae</taxon>
        <taxon>Dichomitus</taxon>
    </lineage>
</organism>
<sequence length="187" mass="21456">EDLSEEDLQYLRAFSLKVSEHMPGRTFAKLPYVFPTSKLGTWKQVQSRVAELSGFEPKVYHCCVNSCCCFVGPHANLNKCPFCDESRLNSRNQPRQVFVYLPLIPRLKAMLSNQELATLLLWRARGHVHTPGVIKDVMDSLHYRSLCNRRVQIGGKTLPHRYFQDDRDIAIGLSTDGFAPFKRRSKT</sequence>
<protein>
    <submittedName>
        <fullName evidence="1">Uncharacterized protein</fullName>
    </submittedName>
</protein>
<proteinExistence type="predicted"/>
<feature type="non-terminal residue" evidence="1">
    <location>
        <position position="1"/>
    </location>
</feature>
<reference evidence="1 2" key="1">
    <citation type="submission" date="2019-01" db="EMBL/GenBank/DDBJ databases">
        <title>Draft genome sequences of three monokaryotic isolates of the white-rot basidiomycete fungus Dichomitus squalens.</title>
        <authorList>
            <consortium name="DOE Joint Genome Institute"/>
            <person name="Lopez S.C."/>
            <person name="Andreopoulos B."/>
            <person name="Pangilinan J."/>
            <person name="Lipzen A."/>
            <person name="Riley R."/>
            <person name="Ahrendt S."/>
            <person name="Ng V."/>
            <person name="Barry K."/>
            <person name="Daum C."/>
            <person name="Grigoriev I.V."/>
            <person name="Hilden K.S."/>
            <person name="Makela M.R."/>
            <person name="de Vries R.P."/>
        </authorList>
    </citation>
    <scope>NUCLEOTIDE SEQUENCE [LARGE SCALE GENOMIC DNA]</scope>
    <source>
        <strain evidence="1 2">CBS 464.89</strain>
    </source>
</reference>